<comment type="caution">
    <text evidence="2">The sequence shown here is derived from an EMBL/GenBank/DDBJ whole genome shotgun (WGS) entry which is preliminary data.</text>
</comment>
<evidence type="ECO:0000313" key="3">
    <source>
        <dbReference type="Proteomes" id="UP001558613"/>
    </source>
</evidence>
<dbReference type="InterPro" id="IPR053164">
    <property type="entry name" value="IS1016-like_transposase"/>
</dbReference>
<accession>A0ABR3N5A3</accession>
<gene>
    <name evidence="2" type="ORF">QQF64_031131</name>
</gene>
<name>A0ABR3N5A3_9TELE</name>
<feature type="domain" description="ISXO2-like transposase" evidence="1">
    <location>
        <begin position="8"/>
        <end position="122"/>
    </location>
</feature>
<dbReference type="Proteomes" id="UP001558613">
    <property type="component" value="Unassembled WGS sequence"/>
</dbReference>
<keyword evidence="3" id="KW-1185">Reference proteome</keyword>
<dbReference type="SMART" id="SM01126">
    <property type="entry name" value="DDE_Tnp_IS1595"/>
    <property type="match status" value="1"/>
</dbReference>
<dbReference type="Pfam" id="PF12762">
    <property type="entry name" value="DDE_Tnp_IS1595"/>
    <property type="match status" value="1"/>
</dbReference>
<dbReference type="EMBL" id="JAYMGO010000007">
    <property type="protein sequence ID" value="KAL1272115.1"/>
    <property type="molecule type" value="Genomic_DNA"/>
</dbReference>
<protein>
    <recommendedName>
        <fullName evidence="1">ISXO2-like transposase domain-containing protein</fullName>
    </recommendedName>
</protein>
<organism evidence="2 3">
    <name type="scientific">Cirrhinus molitorella</name>
    <name type="common">mud carp</name>
    <dbReference type="NCBI Taxonomy" id="172907"/>
    <lineage>
        <taxon>Eukaryota</taxon>
        <taxon>Metazoa</taxon>
        <taxon>Chordata</taxon>
        <taxon>Craniata</taxon>
        <taxon>Vertebrata</taxon>
        <taxon>Euteleostomi</taxon>
        <taxon>Actinopterygii</taxon>
        <taxon>Neopterygii</taxon>
        <taxon>Teleostei</taxon>
        <taxon>Ostariophysi</taxon>
        <taxon>Cypriniformes</taxon>
        <taxon>Cyprinidae</taxon>
        <taxon>Labeoninae</taxon>
        <taxon>Labeonini</taxon>
        <taxon>Cirrhinus</taxon>
    </lineage>
</organism>
<evidence type="ECO:0000313" key="2">
    <source>
        <dbReference type="EMBL" id="KAL1272115.1"/>
    </source>
</evidence>
<proteinExistence type="predicted"/>
<reference evidence="2 3" key="1">
    <citation type="submission" date="2023-09" db="EMBL/GenBank/DDBJ databases">
        <authorList>
            <person name="Wang M."/>
        </authorList>
    </citation>
    <scope>NUCLEOTIDE SEQUENCE [LARGE SCALE GENOMIC DNA]</scope>
    <source>
        <strain evidence="2">GT-2023</strain>
        <tissue evidence="2">Liver</tissue>
    </source>
</reference>
<dbReference type="PANTHER" id="PTHR47163:SF2">
    <property type="entry name" value="SI:DKEY-17M8.2"/>
    <property type="match status" value="1"/>
</dbReference>
<evidence type="ECO:0000259" key="1">
    <source>
        <dbReference type="SMART" id="SM01126"/>
    </source>
</evidence>
<dbReference type="PANTHER" id="PTHR47163">
    <property type="entry name" value="DDE_TNP_IS1595 DOMAIN-CONTAINING PROTEIN"/>
    <property type="match status" value="1"/>
</dbReference>
<dbReference type="InterPro" id="IPR024445">
    <property type="entry name" value="Tnp_ISXO2-like"/>
</dbReference>
<sequence>MKRRGDLKIEKRQEIVFIDESKFGHKRKYNQGRQSNRASWVFLMLGVKEECRRPILRVVDQHLMPILQKHVRQGSTVVSDEWRDNNCLRDAGYEHLTVNHKEVFVDPHTQNIERFLGSLQGNSVEI</sequence>